<feature type="domain" description="C2H2-type" evidence="7">
    <location>
        <begin position="240"/>
        <end position="267"/>
    </location>
</feature>
<dbReference type="GO" id="GO:0008270">
    <property type="term" value="F:zinc ion binding"/>
    <property type="evidence" value="ECO:0007669"/>
    <property type="project" value="UniProtKB-KW"/>
</dbReference>
<dbReference type="Pfam" id="PF00096">
    <property type="entry name" value="zf-C2H2"/>
    <property type="match status" value="2"/>
</dbReference>
<dbReference type="EMBL" id="OU895879">
    <property type="protein sequence ID" value="CAG9808611.1"/>
    <property type="molecule type" value="Genomic_DNA"/>
</dbReference>
<evidence type="ECO:0000256" key="6">
    <source>
        <dbReference type="SAM" id="MobiDB-lite"/>
    </source>
</evidence>
<keyword evidence="1" id="KW-0479">Metal-binding</keyword>
<dbReference type="Gene3D" id="3.30.160.60">
    <property type="entry name" value="Classic Zinc Finger"/>
    <property type="match status" value="4"/>
</dbReference>
<feature type="region of interest" description="Disordered" evidence="6">
    <location>
        <begin position="1"/>
        <end position="28"/>
    </location>
</feature>
<dbReference type="GO" id="GO:0000977">
    <property type="term" value="F:RNA polymerase II transcription regulatory region sequence-specific DNA binding"/>
    <property type="evidence" value="ECO:0007669"/>
    <property type="project" value="TreeGrafter"/>
</dbReference>
<feature type="domain" description="C2H2-type" evidence="7">
    <location>
        <begin position="102"/>
        <end position="124"/>
    </location>
</feature>
<dbReference type="OrthoDB" id="7731522at2759"/>
<proteinExistence type="predicted"/>
<sequence length="267" mass="31832">MNLRKASHQIISTSTHSTSQHSRQSEHAYTTPINIEVKQEALVTHSLFNCAYCNETFSSRKELKEHKDKKHPQIKTEHQRTRKPKSQQSLIGNTYVPIQAKFTCEYCYKGFDQSHRLKQHQISHREPVYACDQCEKKFKCQYRLKYHKQEHMPGASQTCGVCLKIFPTMIRLQQHQIMHNDKIYQCKECDKGFKCKYRLKYHELNHYHKAYECPICSKRFALPSRLAQHLSIHDDNTPIYQCDVCLKTFKNKYRLKYHRNEHDKSPK</sequence>
<evidence type="ECO:0000256" key="1">
    <source>
        <dbReference type="ARBA" id="ARBA00022723"/>
    </source>
</evidence>
<dbReference type="Pfam" id="PF13912">
    <property type="entry name" value="zf-C2H2_6"/>
    <property type="match status" value="2"/>
</dbReference>
<dbReference type="SMART" id="SM00355">
    <property type="entry name" value="ZnF_C2H2"/>
    <property type="match status" value="7"/>
</dbReference>
<dbReference type="InterPro" id="IPR013087">
    <property type="entry name" value="Znf_C2H2_type"/>
</dbReference>
<dbReference type="Proteomes" id="UP001153620">
    <property type="component" value="Chromosome 3"/>
</dbReference>
<dbReference type="SUPFAM" id="SSF57667">
    <property type="entry name" value="beta-beta-alpha zinc fingers"/>
    <property type="match status" value="4"/>
</dbReference>
<gene>
    <name evidence="8" type="ORF">CHIRRI_LOCUS11449</name>
</gene>
<reference evidence="8" key="1">
    <citation type="submission" date="2022-01" db="EMBL/GenBank/DDBJ databases">
        <authorList>
            <person name="King R."/>
        </authorList>
    </citation>
    <scope>NUCLEOTIDE SEQUENCE</scope>
</reference>
<keyword evidence="9" id="KW-1185">Reference proteome</keyword>
<name>A0A9N9S380_9DIPT</name>
<keyword evidence="4" id="KW-0862">Zinc</keyword>
<organism evidence="8 9">
    <name type="scientific">Chironomus riparius</name>
    <dbReference type="NCBI Taxonomy" id="315576"/>
    <lineage>
        <taxon>Eukaryota</taxon>
        <taxon>Metazoa</taxon>
        <taxon>Ecdysozoa</taxon>
        <taxon>Arthropoda</taxon>
        <taxon>Hexapoda</taxon>
        <taxon>Insecta</taxon>
        <taxon>Pterygota</taxon>
        <taxon>Neoptera</taxon>
        <taxon>Endopterygota</taxon>
        <taxon>Diptera</taxon>
        <taxon>Nematocera</taxon>
        <taxon>Chironomoidea</taxon>
        <taxon>Chironomidae</taxon>
        <taxon>Chironominae</taxon>
        <taxon>Chironomus</taxon>
    </lineage>
</organism>
<evidence type="ECO:0000256" key="5">
    <source>
        <dbReference type="PROSITE-ProRule" id="PRU00042"/>
    </source>
</evidence>
<feature type="region of interest" description="Disordered" evidence="6">
    <location>
        <begin position="61"/>
        <end position="88"/>
    </location>
</feature>
<dbReference type="PROSITE" id="PS50157">
    <property type="entry name" value="ZINC_FINGER_C2H2_2"/>
    <property type="match status" value="6"/>
</dbReference>
<reference evidence="8" key="2">
    <citation type="submission" date="2022-10" db="EMBL/GenBank/DDBJ databases">
        <authorList>
            <consortium name="ENA_rothamsted_submissions"/>
            <consortium name="culmorum"/>
            <person name="King R."/>
        </authorList>
    </citation>
    <scope>NUCLEOTIDE SEQUENCE</scope>
</reference>
<dbReference type="InterPro" id="IPR036236">
    <property type="entry name" value="Znf_C2H2_sf"/>
</dbReference>
<feature type="compositionally biased region" description="Low complexity" evidence="6">
    <location>
        <begin position="8"/>
        <end position="22"/>
    </location>
</feature>
<evidence type="ECO:0000256" key="2">
    <source>
        <dbReference type="ARBA" id="ARBA00022737"/>
    </source>
</evidence>
<keyword evidence="2" id="KW-0677">Repeat</keyword>
<evidence type="ECO:0000313" key="8">
    <source>
        <dbReference type="EMBL" id="CAG9808611.1"/>
    </source>
</evidence>
<accession>A0A9N9S380</accession>
<protein>
    <recommendedName>
        <fullName evidence="7">C2H2-type domain-containing protein</fullName>
    </recommendedName>
</protein>
<dbReference type="GO" id="GO:0000981">
    <property type="term" value="F:DNA-binding transcription factor activity, RNA polymerase II-specific"/>
    <property type="evidence" value="ECO:0007669"/>
    <property type="project" value="TreeGrafter"/>
</dbReference>
<feature type="domain" description="C2H2-type" evidence="7">
    <location>
        <begin position="211"/>
        <end position="238"/>
    </location>
</feature>
<dbReference type="PANTHER" id="PTHR24379:SF127">
    <property type="entry name" value="BLOODY FINGERS-RELATED"/>
    <property type="match status" value="1"/>
</dbReference>
<evidence type="ECO:0000256" key="4">
    <source>
        <dbReference type="ARBA" id="ARBA00022833"/>
    </source>
</evidence>
<evidence type="ECO:0000259" key="7">
    <source>
        <dbReference type="PROSITE" id="PS50157"/>
    </source>
</evidence>
<feature type="domain" description="C2H2-type" evidence="7">
    <location>
        <begin position="48"/>
        <end position="76"/>
    </location>
</feature>
<keyword evidence="3 5" id="KW-0863">Zinc-finger</keyword>
<feature type="domain" description="C2H2-type" evidence="7">
    <location>
        <begin position="184"/>
        <end position="206"/>
    </location>
</feature>
<evidence type="ECO:0000256" key="3">
    <source>
        <dbReference type="ARBA" id="ARBA00022771"/>
    </source>
</evidence>
<dbReference type="GO" id="GO:0005634">
    <property type="term" value="C:nucleus"/>
    <property type="evidence" value="ECO:0007669"/>
    <property type="project" value="TreeGrafter"/>
</dbReference>
<evidence type="ECO:0000313" key="9">
    <source>
        <dbReference type="Proteomes" id="UP001153620"/>
    </source>
</evidence>
<feature type="domain" description="C2H2-type" evidence="7">
    <location>
        <begin position="129"/>
        <end position="151"/>
    </location>
</feature>
<dbReference type="PROSITE" id="PS00028">
    <property type="entry name" value="ZINC_FINGER_C2H2_1"/>
    <property type="match status" value="5"/>
</dbReference>
<dbReference type="PANTHER" id="PTHR24379">
    <property type="entry name" value="KRAB AND ZINC FINGER DOMAIN-CONTAINING"/>
    <property type="match status" value="1"/>
</dbReference>
<dbReference type="AlphaFoldDB" id="A0A9N9S380"/>